<dbReference type="EMBL" id="CP011232">
    <property type="protein sequence ID" value="AKI97958.1"/>
    <property type="molecule type" value="Genomic_DNA"/>
</dbReference>
<protein>
    <submittedName>
        <fullName evidence="1">Uncharacterized protein</fullName>
    </submittedName>
</protein>
<dbReference type="Proteomes" id="UP000035159">
    <property type="component" value="Chromosome"/>
</dbReference>
<evidence type="ECO:0000313" key="2">
    <source>
        <dbReference type="Proteomes" id="UP000035159"/>
    </source>
</evidence>
<dbReference type="KEGG" id="kpf:IX53_09130"/>
<gene>
    <name evidence="1" type="ORF">IX53_09130</name>
</gene>
<accession>A0A0G2ZGT9</accession>
<dbReference type="STRING" id="1330330.IX53_09130"/>
<sequence length="59" mass="6871">MKLNLYSKIHLGLFPASFIEYHKFVQCLLGHSAIFVFVKSFSISNLYLTARIYQSQDNK</sequence>
<name>A0A0G2ZGT9_9BACT</name>
<organism evidence="1 2">
    <name type="scientific">Kosmotoga pacifica</name>
    <dbReference type="NCBI Taxonomy" id="1330330"/>
    <lineage>
        <taxon>Bacteria</taxon>
        <taxon>Thermotogati</taxon>
        <taxon>Thermotogota</taxon>
        <taxon>Thermotogae</taxon>
        <taxon>Kosmotogales</taxon>
        <taxon>Kosmotogaceae</taxon>
        <taxon>Kosmotoga</taxon>
    </lineage>
</organism>
<dbReference type="AlphaFoldDB" id="A0A0G2ZGT9"/>
<keyword evidence="2" id="KW-1185">Reference proteome</keyword>
<dbReference type="PATRIC" id="fig|1330330.3.peg.1855"/>
<reference evidence="1 2" key="1">
    <citation type="submission" date="2015-04" db="EMBL/GenBank/DDBJ databases">
        <title>Complete Genome Sequence of Kosmotoga pacifica SLHLJ1.</title>
        <authorList>
            <person name="Jiang L.J."/>
            <person name="Shao Z.Z."/>
            <person name="Jebbar M."/>
        </authorList>
    </citation>
    <scope>NUCLEOTIDE SEQUENCE [LARGE SCALE GENOMIC DNA]</scope>
    <source>
        <strain evidence="1 2">SLHLJ1</strain>
    </source>
</reference>
<evidence type="ECO:0000313" key="1">
    <source>
        <dbReference type="EMBL" id="AKI97958.1"/>
    </source>
</evidence>
<proteinExistence type="predicted"/>